<dbReference type="GO" id="GO:0003677">
    <property type="term" value="F:DNA binding"/>
    <property type="evidence" value="ECO:0007669"/>
    <property type="project" value="InterPro"/>
</dbReference>
<dbReference type="Proteomes" id="UP000245926">
    <property type="component" value="Chromosome"/>
</dbReference>
<dbReference type="AlphaFoldDB" id="A0A2U8W1Z3"/>
<dbReference type="InterPro" id="IPR010982">
    <property type="entry name" value="Lambda_DNA-bd_dom_sf"/>
</dbReference>
<evidence type="ECO:0000313" key="1">
    <source>
        <dbReference type="EMBL" id="AWN39651.1"/>
    </source>
</evidence>
<evidence type="ECO:0000313" key="2">
    <source>
        <dbReference type="Proteomes" id="UP000245926"/>
    </source>
</evidence>
<gene>
    <name evidence="1" type="ORF">DK389_02775</name>
</gene>
<accession>A0A2U8W1Z3</accession>
<keyword evidence="2" id="KW-1185">Reference proteome</keyword>
<dbReference type="Gene3D" id="1.10.260.40">
    <property type="entry name" value="lambda repressor-like DNA-binding domains"/>
    <property type="match status" value="1"/>
</dbReference>
<dbReference type="EMBL" id="CP029550">
    <property type="protein sequence ID" value="AWN39651.1"/>
    <property type="molecule type" value="Genomic_DNA"/>
</dbReference>
<reference evidence="2" key="1">
    <citation type="submission" date="2018-05" db="EMBL/GenBank/DDBJ databases">
        <title>Complete Genome Sequence of Methylobacterium sp. 17SD2-17.</title>
        <authorList>
            <person name="Srinivasan S."/>
        </authorList>
    </citation>
    <scope>NUCLEOTIDE SEQUENCE [LARGE SCALE GENOMIC DNA]</scope>
    <source>
        <strain evidence="2">17SD2-17</strain>
    </source>
</reference>
<proteinExistence type="predicted"/>
<dbReference type="KEGG" id="mets:DK389_02775"/>
<organism evidence="1 2">
    <name type="scientific">Methylobacterium durans</name>
    <dbReference type="NCBI Taxonomy" id="2202825"/>
    <lineage>
        <taxon>Bacteria</taxon>
        <taxon>Pseudomonadati</taxon>
        <taxon>Pseudomonadota</taxon>
        <taxon>Alphaproteobacteria</taxon>
        <taxon>Hyphomicrobiales</taxon>
        <taxon>Methylobacteriaceae</taxon>
        <taxon>Methylobacterium</taxon>
    </lineage>
</organism>
<dbReference type="OrthoDB" id="7305227at2"/>
<sequence length="82" mass="8721">MSQLTGAQIFAARRLLRWSPRTLANVARLRISVIMYAEADPGAPKVSAEQSEASRCALEAAGIELGSNGPPQAPATAWLRDS</sequence>
<name>A0A2U8W1Z3_9HYPH</name>
<protein>
    <submittedName>
        <fullName evidence="1">Transcriptional regulator</fullName>
    </submittedName>
</protein>